<dbReference type="PANTHER" id="PTHR36505">
    <property type="entry name" value="BLR1072 PROTEIN"/>
    <property type="match status" value="1"/>
</dbReference>
<dbReference type="AlphaFoldDB" id="A0A517ZVA8"/>
<evidence type="ECO:0000259" key="2">
    <source>
        <dbReference type="Pfam" id="PF05239"/>
    </source>
</evidence>
<keyword evidence="4" id="KW-1185">Reference proteome</keyword>
<organism evidence="3 4">
    <name type="scientific">Symmachiella dynata</name>
    <dbReference type="NCBI Taxonomy" id="2527995"/>
    <lineage>
        <taxon>Bacteria</taxon>
        <taxon>Pseudomonadati</taxon>
        <taxon>Planctomycetota</taxon>
        <taxon>Planctomycetia</taxon>
        <taxon>Planctomycetales</taxon>
        <taxon>Planctomycetaceae</taxon>
        <taxon>Symmachiella</taxon>
    </lineage>
</organism>
<dbReference type="KEGG" id="sdyn:Mal52_48850"/>
<dbReference type="Gene3D" id="2.30.30.240">
    <property type="entry name" value="PRC-barrel domain"/>
    <property type="match status" value="2"/>
</dbReference>
<proteinExistence type="predicted"/>
<dbReference type="InterPro" id="IPR011033">
    <property type="entry name" value="PRC_barrel-like_sf"/>
</dbReference>
<reference evidence="3 4" key="1">
    <citation type="submission" date="2019-02" db="EMBL/GenBank/DDBJ databases">
        <title>Deep-cultivation of Planctomycetes and their phenomic and genomic characterization uncovers novel biology.</title>
        <authorList>
            <person name="Wiegand S."/>
            <person name="Jogler M."/>
            <person name="Boedeker C."/>
            <person name="Pinto D."/>
            <person name="Vollmers J."/>
            <person name="Rivas-Marin E."/>
            <person name="Kohn T."/>
            <person name="Peeters S.H."/>
            <person name="Heuer A."/>
            <person name="Rast P."/>
            <person name="Oberbeckmann S."/>
            <person name="Bunk B."/>
            <person name="Jeske O."/>
            <person name="Meyerdierks A."/>
            <person name="Storesund J.E."/>
            <person name="Kallscheuer N."/>
            <person name="Luecker S."/>
            <person name="Lage O.M."/>
            <person name="Pohl T."/>
            <person name="Merkel B.J."/>
            <person name="Hornburger P."/>
            <person name="Mueller R.-W."/>
            <person name="Bruemmer F."/>
            <person name="Labrenz M."/>
            <person name="Spormann A.M."/>
            <person name="Op den Camp H."/>
            <person name="Overmann J."/>
            <person name="Amann R."/>
            <person name="Jetten M.S.M."/>
            <person name="Mascher T."/>
            <person name="Medema M.H."/>
            <person name="Devos D.P."/>
            <person name="Kaster A.-K."/>
            <person name="Ovreas L."/>
            <person name="Rohde M."/>
            <person name="Galperin M.Y."/>
            <person name="Jogler C."/>
        </authorList>
    </citation>
    <scope>NUCLEOTIDE SEQUENCE [LARGE SCALE GENOMIC DNA]</scope>
    <source>
        <strain evidence="3 4">Mal52</strain>
    </source>
</reference>
<gene>
    <name evidence="3" type="ORF">Mal52_48850</name>
</gene>
<accession>A0A517ZVA8</accession>
<dbReference type="EMBL" id="CP036276">
    <property type="protein sequence ID" value="QDU46366.1"/>
    <property type="molecule type" value="Genomic_DNA"/>
</dbReference>
<feature type="compositionally biased region" description="Basic and acidic residues" evidence="1">
    <location>
        <begin position="69"/>
        <end position="82"/>
    </location>
</feature>
<evidence type="ECO:0000313" key="3">
    <source>
        <dbReference type="EMBL" id="QDU46366.1"/>
    </source>
</evidence>
<feature type="region of interest" description="Disordered" evidence="1">
    <location>
        <begin position="63"/>
        <end position="82"/>
    </location>
</feature>
<dbReference type="Proteomes" id="UP000319383">
    <property type="component" value="Chromosome"/>
</dbReference>
<sequence length="337" mass="38206">MNHLKHRHPKSRSFFPHFRFSNWHETIVFAVGLAILGTPFLLGDELREADTAANTPRRGLADSEVTVDNDGKGLHEGPVKFDSEKDSSKTAWIFRTSAIVNTPVVGESGQALGHVDELVINARNGDVRYAAVELPKLLGREKLLAIPWNSLVLHRNEDGRLHFVVNIPLEKLKKAPGFDREHWPNVGNRKWADEIAVYYGVIIKEGDLKSNFGTDVKPLDQVPYLIRSKQMLDMPINDSQCETVGHVRDLLVDFATGSARYAICSREEKNKQHKLFAIPLFVLKFQNGSQSPHFVLTMERERLAEAPSFEKSAWPNIREPMWSQYIDAFYQANLKAN</sequence>
<dbReference type="InterPro" id="IPR027275">
    <property type="entry name" value="PRC-brl_dom"/>
</dbReference>
<evidence type="ECO:0000313" key="4">
    <source>
        <dbReference type="Proteomes" id="UP000319383"/>
    </source>
</evidence>
<dbReference type="SUPFAM" id="SSF50346">
    <property type="entry name" value="PRC-barrel domain"/>
    <property type="match status" value="2"/>
</dbReference>
<name>A0A517ZVA8_9PLAN</name>
<dbReference type="Pfam" id="PF05239">
    <property type="entry name" value="PRC"/>
    <property type="match status" value="1"/>
</dbReference>
<evidence type="ECO:0000256" key="1">
    <source>
        <dbReference type="SAM" id="MobiDB-lite"/>
    </source>
</evidence>
<dbReference type="RefSeq" id="WP_145378888.1">
    <property type="nucleotide sequence ID" value="NZ_CP036276.1"/>
</dbReference>
<feature type="domain" description="PRC-barrel" evidence="2">
    <location>
        <begin position="94"/>
        <end position="154"/>
    </location>
</feature>
<protein>
    <submittedName>
        <fullName evidence="3">PRC-barrel domain protein</fullName>
    </submittedName>
</protein>
<dbReference type="PANTHER" id="PTHR36505:SF1">
    <property type="entry name" value="BLR1072 PROTEIN"/>
    <property type="match status" value="1"/>
</dbReference>